<keyword evidence="2" id="KW-0963">Cytoplasm</keyword>
<evidence type="ECO:0000313" key="5">
    <source>
        <dbReference type="Proteomes" id="UP000886822"/>
    </source>
</evidence>
<comment type="similarity">
    <text evidence="1 2">Belongs to the universal stress protein A family.</text>
</comment>
<dbReference type="SUPFAM" id="SSF52402">
    <property type="entry name" value="Adenine nucleotide alpha hydrolases-like"/>
    <property type="match status" value="1"/>
</dbReference>
<organism evidence="4 5">
    <name type="scientific">Candidatus Levilactobacillus faecigallinarum</name>
    <dbReference type="NCBI Taxonomy" id="2838638"/>
    <lineage>
        <taxon>Bacteria</taxon>
        <taxon>Bacillati</taxon>
        <taxon>Bacillota</taxon>
        <taxon>Bacilli</taxon>
        <taxon>Lactobacillales</taxon>
        <taxon>Lactobacillaceae</taxon>
        <taxon>Levilactobacillus</taxon>
    </lineage>
</organism>
<dbReference type="CDD" id="cd00293">
    <property type="entry name" value="USP-like"/>
    <property type="match status" value="1"/>
</dbReference>
<name>A0A9D1QQB8_9LACO</name>
<sequence length="166" mass="17946">MTQQYEHILVGIDGSRQSKRAIDKAIAVAQRNGAELIIATVLSGGQYVGLGNTEVGFGYVDQSVMDASRKRFEDLVAQYQQKAQDAGVKNVVTSVYYGHVKRDLAKTLPAEFGADLIMLGATGANVVERMVMGSTASYVVTNAVCDVLIVRTDDKNRPKKLTHPLA</sequence>
<protein>
    <recommendedName>
        <fullName evidence="2">Universal stress protein</fullName>
    </recommendedName>
</protein>
<comment type="caution">
    <text evidence="4">The sequence shown here is derived from an EMBL/GenBank/DDBJ whole genome shotgun (WGS) entry which is preliminary data.</text>
</comment>
<gene>
    <name evidence="4" type="ORF">H9875_00140</name>
</gene>
<dbReference type="Gene3D" id="3.40.50.620">
    <property type="entry name" value="HUPs"/>
    <property type="match status" value="1"/>
</dbReference>
<dbReference type="InterPro" id="IPR006016">
    <property type="entry name" value="UspA"/>
</dbReference>
<dbReference type="InterPro" id="IPR006015">
    <property type="entry name" value="Universal_stress_UspA"/>
</dbReference>
<reference evidence="4" key="2">
    <citation type="submission" date="2021-04" db="EMBL/GenBank/DDBJ databases">
        <authorList>
            <person name="Gilroy R."/>
        </authorList>
    </citation>
    <scope>NUCLEOTIDE SEQUENCE</scope>
    <source>
        <strain evidence="4">CHK173-259</strain>
    </source>
</reference>
<dbReference type="InterPro" id="IPR014729">
    <property type="entry name" value="Rossmann-like_a/b/a_fold"/>
</dbReference>
<reference evidence="4" key="1">
    <citation type="journal article" date="2021" name="PeerJ">
        <title>Extensive microbial diversity within the chicken gut microbiome revealed by metagenomics and culture.</title>
        <authorList>
            <person name="Gilroy R."/>
            <person name="Ravi A."/>
            <person name="Getino M."/>
            <person name="Pursley I."/>
            <person name="Horton D.L."/>
            <person name="Alikhan N.F."/>
            <person name="Baker D."/>
            <person name="Gharbi K."/>
            <person name="Hall N."/>
            <person name="Watson M."/>
            <person name="Adriaenssens E.M."/>
            <person name="Foster-Nyarko E."/>
            <person name="Jarju S."/>
            <person name="Secka A."/>
            <person name="Antonio M."/>
            <person name="Oren A."/>
            <person name="Chaudhuri R.R."/>
            <person name="La Ragione R."/>
            <person name="Hildebrand F."/>
            <person name="Pallen M.J."/>
        </authorList>
    </citation>
    <scope>NUCLEOTIDE SEQUENCE</scope>
    <source>
        <strain evidence="4">CHK173-259</strain>
    </source>
</reference>
<evidence type="ECO:0000256" key="2">
    <source>
        <dbReference type="PIRNR" id="PIRNR006276"/>
    </source>
</evidence>
<dbReference type="AlphaFoldDB" id="A0A9D1QQB8"/>
<evidence type="ECO:0000256" key="1">
    <source>
        <dbReference type="ARBA" id="ARBA00008791"/>
    </source>
</evidence>
<dbReference type="PIRSF" id="PIRSF006276">
    <property type="entry name" value="UspA"/>
    <property type="match status" value="1"/>
</dbReference>
<dbReference type="EMBL" id="DXGJ01000002">
    <property type="protein sequence ID" value="HIW71011.1"/>
    <property type="molecule type" value="Genomic_DNA"/>
</dbReference>
<comment type="subcellular location">
    <subcellularLocation>
        <location evidence="2">Cytoplasm</location>
    </subcellularLocation>
</comment>
<dbReference type="PANTHER" id="PTHR46268:SF6">
    <property type="entry name" value="UNIVERSAL STRESS PROTEIN UP12"/>
    <property type="match status" value="1"/>
</dbReference>
<dbReference type="PRINTS" id="PR01438">
    <property type="entry name" value="UNVRSLSTRESS"/>
</dbReference>
<feature type="domain" description="UspA" evidence="3">
    <location>
        <begin position="5"/>
        <end position="151"/>
    </location>
</feature>
<proteinExistence type="inferred from homology"/>
<dbReference type="Proteomes" id="UP000886822">
    <property type="component" value="Unassembled WGS sequence"/>
</dbReference>
<dbReference type="Pfam" id="PF00582">
    <property type="entry name" value="Usp"/>
    <property type="match status" value="1"/>
</dbReference>
<dbReference type="GO" id="GO:0005737">
    <property type="term" value="C:cytoplasm"/>
    <property type="evidence" value="ECO:0007669"/>
    <property type="project" value="UniProtKB-SubCell"/>
</dbReference>
<accession>A0A9D1QQB8</accession>
<dbReference type="PANTHER" id="PTHR46268">
    <property type="entry name" value="STRESS RESPONSE PROTEIN NHAX"/>
    <property type="match status" value="1"/>
</dbReference>
<evidence type="ECO:0000259" key="3">
    <source>
        <dbReference type="Pfam" id="PF00582"/>
    </source>
</evidence>
<evidence type="ECO:0000313" key="4">
    <source>
        <dbReference type="EMBL" id="HIW71011.1"/>
    </source>
</evidence>